<keyword evidence="2" id="KW-0813">Transport</keyword>
<keyword evidence="7 9" id="KW-1133">Transmembrane helix</keyword>
<evidence type="ECO:0000256" key="3">
    <source>
        <dbReference type="ARBA" id="ARBA00022475"/>
    </source>
</evidence>
<evidence type="ECO:0000256" key="5">
    <source>
        <dbReference type="ARBA" id="ARBA00022741"/>
    </source>
</evidence>
<evidence type="ECO:0000256" key="9">
    <source>
        <dbReference type="SAM" id="Phobius"/>
    </source>
</evidence>
<dbReference type="Gene3D" id="3.40.50.300">
    <property type="entry name" value="P-loop containing nucleotide triphosphate hydrolases"/>
    <property type="match status" value="1"/>
</dbReference>
<dbReference type="SMART" id="SM00382">
    <property type="entry name" value="AAA"/>
    <property type="match status" value="1"/>
</dbReference>
<dbReference type="RefSeq" id="WP_222317317.1">
    <property type="nucleotide sequence ID" value="NZ_CP081833.1"/>
</dbReference>
<organism evidence="12 13">
    <name type="scientific">Vagococcus lutrae</name>
    <dbReference type="NCBI Taxonomy" id="81947"/>
    <lineage>
        <taxon>Bacteria</taxon>
        <taxon>Bacillati</taxon>
        <taxon>Bacillota</taxon>
        <taxon>Bacilli</taxon>
        <taxon>Lactobacillales</taxon>
        <taxon>Enterococcaceae</taxon>
        <taxon>Vagococcus</taxon>
    </lineage>
</organism>
<feature type="domain" description="ABC transporter" evidence="10">
    <location>
        <begin position="334"/>
        <end position="570"/>
    </location>
</feature>
<dbReference type="PROSITE" id="PS00211">
    <property type="entry name" value="ABC_TRANSPORTER_1"/>
    <property type="match status" value="1"/>
</dbReference>
<dbReference type="GO" id="GO:0005886">
    <property type="term" value="C:plasma membrane"/>
    <property type="evidence" value="ECO:0007669"/>
    <property type="project" value="UniProtKB-SubCell"/>
</dbReference>
<dbReference type="PROSITE" id="PS50929">
    <property type="entry name" value="ABC_TM1F"/>
    <property type="match status" value="1"/>
</dbReference>
<dbReference type="Gene3D" id="1.20.1560.10">
    <property type="entry name" value="ABC transporter type 1, transmembrane domain"/>
    <property type="match status" value="1"/>
</dbReference>
<dbReference type="SUPFAM" id="SSF52540">
    <property type="entry name" value="P-loop containing nucleoside triphosphate hydrolases"/>
    <property type="match status" value="1"/>
</dbReference>
<accession>A0AAE9XKY7</accession>
<dbReference type="SUPFAM" id="SSF90123">
    <property type="entry name" value="ABC transporter transmembrane region"/>
    <property type="match status" value="1"/>
</dbReference>
<evidence type="ECO:0000256" key="4">
    <source>
        <dbReference type="ARBA" id="ARBA00022692"/>
    </source>
</evidence>
<dbReference type="FunFam" id="3.40.50.300:FF:000221">
    <property type="entry name" value="Multidrug ABC transporter ATP-binding protein"/>
    <property type="match status" value="1"/>
</dbReference>
<keyword evidence="3" id="KW-1003">Cell membrane</keyword>
<dbReference type="InterPro" id="IPR027417">
    <property type="entry name" value="P-loop_NTPase"/>
</dbReference>
<dbReference type="Pfam" id="PF00005">
    <property type="entry name" value="ABC_tran"/>
    <property type="match status" value="1"/>
</dbReference>
<dbReference type="PANTHER" id="PTHR43394">
    <property type="entry name" value="ATP-DEPENDENT PERMEASE MDL1, MITOCHONDRIAL"/>
    <property type="match status" value="1"/>
</dbReference>
<keyword evidence="5" id="KW-0547">Nucleotide-binding</keyword>
<dbReference type="InterPro" id="IPR003593">
    <property type="entry name" value="AAA+_ATPase"/>
</dbReference>
<evidence type="ECO:0000313" key="13">
    <source>
        <dbReference type="Proteomes" id="UP001179600"/>
    </source>
</evidence>
<evidence type="ECO:0000256" key="2">
    <source>
        <dbReference type="ARBA" id="ARBA00022448"/>
    </source>
</evidence>
<reference evidence="12" key="1">
    <citation type="submission" date="2023-01" db="EMBL/GenBank/DDBJ databases">
        <title>Oxazolidinone resistance genes in florfenicol resistant enterococci from beef cattle and veal calves at slaughter.</title>
        <authorList>
            <person name="Biggel M."/>
        </authorList>
    </citation>
    <scope>NUCLEOTIDE SEQUENCE</scope>
    <source>
        <strain evidence="12">K204-1</strain>
    </source>
</reference>
<dbReference type="AlphaFoldDB" id="A0AAE9XKY7"/>
<dbReference type="InterPro" id="IPR003439">
    <property type="entry name" value="ABC_transporter-like_ATP-bd"/>
</dbReference>
<protein>
    <submittedName>
        <fullName evidence="12">ABC transporter ATP-binding protein</fullName>
    </submittedName>
</protein>
<feature type="transmembrane region" description="Helical" evidence="9">
    <location>
        <begin position="18"/>
        <end position="43"/>
    </location>
</feature>
<sequence>MNNYQWIWQYSKDRKKTIFLGIILLVTSSLLMIANPLIIGQLIDRVIGAGETEKLIPLLMWMIGLTVLRTVFRYAYQITFETIGQHTVFGVRQHLFQKLQLLDFDFFNRTRVGDIMARMTGDIEAIRHFVCWVTYNIVESVFWFVMAIVVMAWINPVLMLSLVAVTPVIYYLTRQMSAEAHPVFLEIRQSFSKLNSLVEENISGNRVVKAFSREDFEIEKFNEANEAFKQKNLASARVSMKYLPWLDGLAGSLTLITLLVGGFLVIRGQMTVGDLVAFNGYLWMLNMPMRMSGWLINDTQRFNASCVKIREMLEVKPSITAEKHIEKHPLQGHIVFEDVTFHFSDDPDTPILSNVSFEALPGQTIGILGETGSGKTTLVNLIARFYDPSHGRVLIDGKDAREWPVRQLRENIAMVMQDVFLFSSTIEENITYGAPELSDERIRHVAEIADANHFIEQMPEGYRTIVGERGVGLSGGQKQRLSLARALAKDPAVLILDDTTSAVDMQTESKIQAELTKLTKRTTTFVIAHRISSVRDADTILVLEKGRVVEQGTHQALVERGGRYFDIYQTQLGQSSQEGGQL</sequence>
<proteinExistence type="predicted"/>
<keyword evidence="4 9" id="KW-0812">Transmembrane</keyword>
<gene>
    <name evidence="12" type="ORF">PML95_05335</name>
</gene>
<evidence type="ECO:0000256" key="1">
    <source>
        <dbReference type="ARBA" id="ARBA00004651"/>
    </source>
</evidence>
<feature type="transmembrane region" description="Helical" evidence="9">
    <location>
        <begin position="55"/>
        <end position="76"/>
    </location>
</feature>
<dbReference type="EMBL" id="CP116507">
    <property type="protein sequence ID" value="WCG21833.1"/>
    <property type="molecule type" value="Genomic_DNA"/>
</dbReference>
<keyword evidence="6 12" id="KW-0067">ATP-binding</keyword>
<dbReference type="PANTHER" id="PTHR43394:SF1">
    <property type="entry name" value="ATP-BINDING CASSETTE SUB-FAMILY B MEMBER 10, MITOCHONDRIAL"/>
    <property type="match status" value="1"/>
</dbReference>
<dbReference type="InterPro" id="IPR039421">
    <property type="entry name" value="Type_1_exporter"/>
</dbReference>
<dbReference type="Proteomes" id="UP001179600">
    <property type="component" value="Chromosome"/>
</dbReference>
<comment type="subcellular location">
    <subcellularLocation>
        <location evidence="1">Cell membrane</location>
        <topology evidence="1">Multi-pass membrane protein</topology>
    </subcellularLocation>
</comment>
<dbReference type="InterPro" id="IPR036640">
    <property type="entry name" value="ABC1_TM_sf"/>
</dbReference>
<evidence type="ECO:0000313" key="12">
    <source>
        <dbReference type="EMBL" id="WCG21833.1"/>
    </source>
</evidence>
<dbReference type="InterPro" id="IPR011527">
    <property type="entry name" value="ABC1_TM_dom"/>
</dbReference>
<dbReference type="CDD" id="cd18542">
    <property type="entry name" value="ABC_6TM_YknU_like"/>
    <property type="match status" value="1"/>
</dbReference>
<name>A0AAE9XKY7_9ENTE</name>
<dbReference type="GO" id="GO:0015421">
    <property type="term" value="F:ABC-type oligopeptide transporter activity"/>
    <property type="evidence" value="ECO:0007669"/>
    <property type="project" value="TreeGrafter"/>
</dbReference>
<feature type="transmembrane region" description="Helical" evidence="9">
    <location>
        <begin position="245"/>
        <end position="266"/>
    </location>
</feature>
<evidence type="ECO:0000259" key="10">
    <source>
        <dbReference type="PROSITE" id="PS50893"/>
    </source>
</evidence>
<evidence type="ECO:0000259" key="11">
    <source>
        <dbReference type="PROSITE" id="PS50929"/>
    </source>
</evidence>
<dbReference type="GO" id="GO:0016887">
    <property type="term" value="F:ATP hydrolysis activity"/>
    <property type="evidence" value="ECO:0007669"/>
    <property type="project" value="InterPro"/>
</dbReference>
<evidence type="ECO:0000256" key="7">
    <source>
        <dbReference type="ARBA" id="ARBA00022989"/>
    </source>
</evidence>
<dbReference type="GO" id="GO:0005524">
    <property type="term" value="F:ATP binding"/>
    <property type="evidence" value="ECO:0007669"/>
    <property type="project" value="UniProtKB-KW"/>
</dbReference>
<dbReference type="Pfam" id="PF00664">
    <property type="entry name" value="ABC_membrane"/>
    <property type="match status" value="1"/>
</dbReference>
<dbReference type="InterPro" id="IPR017871">
    <property type="entry name" value="ABC_transporter-like_CS"/>
</dbReference>
<dbReference type="PROSITE" id="PS50893">
    <property type="entry name" value="ABC_TRANSPORTER_2"/>
    <property type="match status" value="1"/>
</dbReference>
<keyword evidence="8 9" id="KW-0472">Membrane</keyword>
<evidence type="ECO:0000256" key="8">
    <source>
        <dbReference type="ARBA" id="ARBA00023136"/>
    </source>
</evidence>
<feature type="domain" description="ABC transmembrane type-1" evidence="11">
    <location>
        <begin position="19"/>
        <end position="301"/>
    </location>
</feature>
<feature type="transmembrane region" description="Helical" evidence="9">
    <location>
        <begin position="142"/>
        <end position="172"/>
    </location>
</feature>
<evidence type="ECO:0000256" key="6">
    <source>
        <dbReference type="ARBA" id="ARBA00022840"/>
    </source>
</evidence>